<reference evidence="3 4" key="1">
    <citation type="submission" date="2018-05" db="EMBL/GenBank/DDBJ databases">
        <authorList>
            <person name="Lanie J.A."/>
            <person name="Ng W.-L."/>
            <person name="Kazmierczak K.M."/>
            <person name="Andrzejewski T.M."/>
            <person name="Davidsen T.M."/>
            <person name="Wayne K.J."/>
            <person name="Tettelin H."/>
            <person name="Glass J.I."/>
            <person name="Rusch D."/>
            <person name="Podicherti R."/>
            <person name="Tsui H.-C.T."/>
            <person name="Winkler M.E."/>
        </authorList>
    </citation>
    <scope>NUCLEOTIDE SEQUENCE [LARGE SCALE GENOMIC DNA]</scope>
    <source>
        <strain evidence="3 4">BUT-10</strain>
    </source>
</reference>
<dbReference type="InterPro" id="IPR018511">
    <property type="entry name" value="Hemolysin-typ_Ca-bd_CS"/>
</dbReference>
<dbReference type="GO" id="GO:0005509">
    <property type="term" value="F:calcium ion binding"/>
    <property type="evidence" value="ECO:0007669"/>
    <property type="project" value="InterPro"/>
</dbReference>
<comment type="caution">
    <text evidence="3">The sequence shown here is derived from an EMBL/GenBank/DDBJ whole genome shotgun (WGS) entry which is preliminary data.</text>
</comment>
<dbReference type="OrthoDB" id="7180083at2"/>
<dbReference type="InterPro" id="IPR011049">
    <property type="entry name" value="Serralysin-like_metalloprot_C"/>
</dbReference>
<dbReference type="GO" id="GO:0005576">
    <property type="term" value="C:extracellular region"/>
    <property type="evidence" value="ECO:0007669"/>
    <property type="project" value="UniProtKB-SubCell"/>
</dbReference>
<dbReference type="PRINTS" id="PR00313">
    <property type="entry name" value="CABNDNGRPT"/>
</dbReference>
<proteinExistence type="predicted"/>
<evidence type="ECO:0000313" key="4">
    <source>
        <dbReference type="Proteomes" id="UP000249524"/>
    </source>
</evidence>
<keyword evidence="2" id="KW-0964">Secreted</keyword>
<evidence type="ECO:0000313" key="3">
    <source>
        <dbReference type="EMBL" id="RAK65487.1"/>
    </source>
</evidence>
<name>A0A328BEV5_9CAUL</name>
<keyword evidence="4" id="KW-1185">Reference proteome</keyword>
<evidence type="ECO:0000256" key="1">
    <source>
        <dbReference type="ARBA" id="ARBA00004613"/>
    </source>
</evidence>
<dbReference type="RefSeq" id="WP_111276083.1">
    <property type="nucleotide sequence ID" value="NZ_QFYS01000004.1"/>
</dbReference>
<dbReference type="PANTHER" id="PTHR38340">
    <property type="entry name" value="S-LAYER PROTEIN"/>
    <property type="match status" value="1"/>
</dbReference>
<protein>
    <submittedName>
        <fullName evidence="3">Calcium-binding protein</fullName>
    </submittedName>
</protein>
<accession>A0A328BEV5</accession>
<sequence length="494" mass="49759">MAIITGTDSADTLRGTAADDRIVGNAGNDRLEGGGGNDFIDAGAGNDTILATDTSGNTQVSVDGGAGDDCIYVGGPLTGGGTQSATVIAGAGNDEINHLGQFAGGIYDGGDGDDDFRISTTQAAVTLRLGSGGHDIVYYTSYAVPWTRAVLRVEQFRSGDGGDEIRLGLIEILKGWDQSNPFAGGYLRLSADGLDTLIQVDEDGGGDGFQDFVRLVGVAPGEVVAANLNGYSPDGAETIGRTFVGTSVQIGSWVQIDATIGADTITGQGTADLILAYSGNDLIFTNAGNDRVHSGYGDDTVGAGSGNDTIIDQFGSNYLRGDDGNDSIAGGAGFDDINGNMGADTASGGLGQDWVVGGKDNDLLSGDAGNDLVYGNLGADTCDGGDGNDIVRGGQDNDSLSGGAGDDYVSGDKGDDTVAGGAGADLFHTFGDAGIDRVIDFSLADGDRVQLDPGTQYTVAQVGADTVISMTGGGQMVLVGVQMSALPQGWIFGA</sequence>
<evidence type="ECO:0000256" key="2">
    <source>
        <dbReference type="ARBA" id="ARBA00022525"/>
    </source>
</evidence>
<dbReference type="Gene3D" id="2.150.10.10">
    <property type="entry name" value="Serralysin-like metalloprotease, C-terminal"/>
    <property type="match status" value="4"/>
</dbReference>
<gene>
    <name evidence="3" type="ORF">DJ019_11030</name>
</gene>
<dbReference type="EMBL" id="QFYS01000004">
    <property type="protein sequence ID" value="RAK65487.1"/>
    <property type="molecule type" value="Genomic_DNA"/>
</dbReference>
<dbReference type="PANTHER" id="PTHR38340:SF1">
    <property type="entry name" value="S-LAYER PROTEIN"/>
    <property type="match status" value="1"/>
</dbReference>
<dbReference type="Pfam" id="PF00353">
    <property type="entry name" value="HemolysinCabind"/>
    <property type="match status" value="5"/>
</dbReference>
<dbReference type="SUPFAM" id="SSF51120">
    <property type="entry name" value="beta-Roll"/>
    <property type="match status" value="2"/>
</dbReference>
<dbReference type="PROSITE" id="PS00330">
    <property type="entry name" value="HEMOLYSIN_CALCIUM"/>
    <property type="match status" value="1"/>
</dbReference>
<dbReference type="InterPro" id="IPR001343">
    <property type="entry name" value="Hemolysn_Ca-bd"/>
</dbReference>
<dbReference type="AlphaFoldDB" id="A0A328BEV5"/>
<organism evidence="3 4">
    <name type="scientific">Phenylobacterium kunshanense</name>
    <dbReference type="NCBI Taxonomy" id="1445034"/>
    <lineage>
        <taxon>Bacteria</taxon>
        <taxon>Pseudomonadati</taxon>
        <taxon>Pseudomonadota</taxon>
        <taxon>Alphaproteobacteria</taxon>
        <taxon>Caulobacterales</taxon>
        <taxon>Caulobacteraceae</taxon>
        <taxon>Phenylobacterium</taxon>
    </lineage>
</organism>
<comment type="subcellular location">
    <subcellularLocation>
        <location evidence="1">Secreted</location>
    </subcellularLocation>
</comment>
<dbReference type="InterPro" id="IPR050557">
    <property type="entry name" value="RTX_toxin/Mannuronan_C5-epim"/>
</dbReference>
<dbReference type="Proteomes" id="UP000249524">
    <property type="component" value="Unassembled WGS sequence"/>
</dbReference>